<dbReference type="Gene3D" id="3.30.70.100">
    <property type="match status" value="1"/>
</dbReference>
<keyword evidence="2" id="KW-0503">Monooxygenase</keyword>
<dbReference type="PROSITE" id="PS51725">
    <property type="entry name" value="ABM"/>
    <property type="match status" value="1"/>
</dbReference>
<dbReference type="RefSeq" id="WP_103231363.1">
    <property type="nucleotide sequence ID" value="NZ_PPEG02000010.1"/>
</dbReference>
<accession>A0A316WB61</accession>
<proteinExistence type="predicted"/>
<dbReference type="InterPro" id="IPR011008">
    <property type="entry name" value="Dimeric_a/b-barrel"/>
</dbReference>
<dbReference type="PANTHER" id="PTHR33336">
    <property type="entry name" value="QUINOL MONOOXYGENASE YGIN-RELATED"/>
    <property type="match status" value="1"/>
</dbReference>
<keyword evidence="2" id="KW-0560">Oxidoreductase</keyword>
<feature type="domain" description="ABM" evidence="1">
    <location>
        <begin position="5"/>
        <end position="94"/>
    </location>
</feature>
<dbReference type="AlphaFoldDB" id="A0A316WB61"/>
<protein>
    <submittedName>
        <fullName evidence="2">Antibiotic biosynthesis monooxygenase</fullName>
    </submittedName>
</protein>
<gene>
    <name evidence="2" type="ORF">C1634_021365</name>
</gene>
<evidence type="ECO:0000313" key="3">
    <source>
        <dbReference type="Proteomes" id="UP000236413"/>
    </source>
</evidence>
<evidence type="ECO:0000259" key="1">
    <source>
        <dbReference type="PROSITE" id="PS51725"/>
    </source>
</evidence>
<reference evidence="2 3" key="1">
    <citation type="submission" date="2018-04" db="EMBL/GenBank/DDBJ databases">
        <title>Chryseobacterium oncorhynchi 701B-08T from rainbow trout, and Chryseobacterium viscerum 687B-08T from diseased fish.</title>
        <authorList>
            <person name="Jeong J.-J."/>
            <person name="Lee Y.J."/>
            <person name="Pathiraja D."/>
            <person name="Park B."/>
            <person name="Choi I.-G."/>
            <person name="Kim K.D."/>
        </authorList>
    </citation>
    <scope>NUCLEOTIDE SEQUENCE [LARGE SCALE GENOMIC DNA]</scope>
    <source>
        <strain evidence="2 3">687B-08</strain>
    </source>
</reference>
<organism evidence="2 3">
    <name type="scientific">Chryseobacterium viscerum</name>
    <dbReference type="NCBI Taxonomy" id="1037377"/>
    <lineage>
        <taxon>Bacteria</taxon>
        <taxon>Pseudomonadati</taxon>
        <taxon>Bacteroidota</taxon>
        <taxon>Flavobacteriia</taxon>
        <taxon>Flavobacteriales</taxon>
        <taxon>Weeksellaceae</taxon>
        <taxon>Chryseobacterium group</taxon>
        <taxon>Chryseobacterium</taxon>
    </lineage>
</organism>
<dbReference type="SUPFAM" id="SSF54909">
    <property type="entry name" value="Dimeric alpha+beta barrel"/>
    <property type="match status" value="1"/>
</dbReference>
<dbReference type="InterPro" id="IPR050744">
    <property type="entry name" value="AI-2_Isomerase_LsrG"/>
</dbReference>
<sequence length="100" mass="11913">MNKEFKSVVVLKSKPEKREELKNALQQLIDPTRNEAGCIYYILFEDKKSLGTFYMWEAFKDDKAFEFHTQTEHFKNFAGRMDELMSDPIQVIELERISQE</sequence>
<dbReference type="EMBL" id="PPEG02000010">
    <property type="protein sequence ID" value="PWN58612.1"/>
    <property type="molecule type" value="Genomic_DNA"/>
</dbReference>
<dbReference type="Pfam" id="PF03992">
    <property type="entry name" value="ABM"/>
    <property type="match status" value="1"/>
</dbReference>
<dbReference type="InterPro" id="IPR007138">
    <property type="entry name" value="ABM_dom"/>
</dbReference>
<dbReference type="GO" id="GO:0004497">
    <property type="term" value="F:monooxygenase activity"/>
    <property type="evidence" value="ECO:0007669"/>
    <property type="project" value="UniProtKB-KW"/>
</dbReference>
<comment type="caution">
    <text evidence="2">The sequence shown here is derived from an EMBL/GenBank/DDBJ whole genome shotgun (WGS) entry which is preliminary data.</text>
</comment>
<name>A0A316WB61_9FLAO</name>
<dbReference type="Proteomes" id="UP000236413">
    <property type="component" value="Unassembled WGS sequence"/>
</dbReference>
<dbReference type="PANTHER" id="PTHR33336:SF3">
    <property type="entry name" value="ABM DOMAIN-CONTAINING PROTEIN"/>
    <property type="match status" value="1"/>
</dbReference>
<evidence type="ECO:0000313" key="2">
    <source>
        <dbReference type="EMBL" id="PWN58612.1"/>
    </source>
</evidence>